<organism evidence="2 3">
    <name type="scientific">Tetranychus urticae</name>
    <name type="common">Two-spotted spider mite</name>
    <dbReference type="NCBI Taxonomy" id="32264"/>
    <lineage>
        <taxon>Eukaryota</taxon>
        <taxon>Metazoa</taxon>
        <taxon>Ecdysozoa</taxon>
        <taxon>Arthropoda</taxon>
        <taxon>Chelicerata</taxon>
        <taxon>Arachnida</taxon>
        <taxon>Acari</taxon>
        <taxon>Acariformes</taxon>
        <taxon>Trombidiformes</taxon>
        <taxon>Prostigmata</taxon>
        <taxon>Eleutherengona</taxon>
        <taxon>Raphignathae</taxon>
        <taxon>Tetranychoidea</taxon>
        <taxon>Tetranychidae</taxon>
        <taxon>Tetranychus</taxon>
    </lineage>
</organism>
<dbReference type="HOGENOM" id="CLU_1201186_0_0_1"/>
<proteinExistence type="predicted"/>
<protein>
    <recommendedName>
        <fullName evidence="4">Apple domain-containing protein</fullName>
    </recommendedName>
</protein>
<name>T1K0E0_TETUR</name>
<keyword evidence="1" id="KW-0472">Membrane</keyword>
<dbReference type="EMBL" id="CAEY01001140">
    <property type="status" value="NOT_ANNOTATED_CDS"/>
    <property type="molecule type" value="Genomic_DNA"/>
</dbReference>
<evidence type="ECO:0000313" key="2">
    <source>
        <dbReference type="EnsemblMetazoa" id="tetur03g07420.1"/>
    </source>
</evidence>
<evidence type="ECO:0000256" key="1">
    <source>
        <dbReference type="SAM" id="Phobius"/>
    </source>
</evidence>
<keyword evidence="3" id="KW-1185">Reference proteome</keyword>
<dbReference type="EnsemblMetazoa" id="tetur03g07420.1">
    <property type="protein sequence ID" value="tetur03g07420.1"/>
    <property type="gene ID" value="tetur03g07420"/>
</dbReference>
<reference evidence="3" key="1">
    <citation type="submission" date="2011-08" db="EMBL/GenBank/DDBJ databases">
        <authorList>
            <person name="Rombauts S."/>
        </authorList>
    </citation>
    <scope>NUCLEOTIDE SEQUENCE</scope>
    <source>
        <strain evidence="3">London</strain>
    </source>
</reference>
<evidence type="ECO:0000313" key="3">
    <source>
        <dbReference type="Proteomes" id="UP000015104"/>
    </source>
</evidence>
<accession>T1K0E0</accession>
<dbReference type="SUPFAM" id="SSF57414">
    <property type="entry name" value="Hairpin loop containing domain-like"/>
    <property type="match status" value="1"/>
</dbReference>
<dbReference type="AlphaFoldDB" id="T1K0E0"/>
<sequence>MKLAEKTLADSFQVIVIGEEEACLRTNSHKYEPFTTEDSNVSQRIDGEKVKIVQVNEDLNIPKVLDRFTRTGKSIVADVFHTELNLNTDQCAALCYHWNDYDTVCQSFNYCSAHGKHRARVNDQNIQDMMTKQGVNKQRNTAAITKGTHSGTIFRIMILFFATGLTSGIVVALAYSKLFSVKNDASQLYNRNTFSWTKQLNDERLSVNADEGSLQISSDYAVPASQCLNKI</sequence>
<reference evidence="2" key="2">
    <citation type="submission" date="2015-06" db="UniProtKB">
        <authorList>
            <consortium name="EnsemblMetazoa"/>
        </authorList>
    </citation>
    <scope>IDENTIFICATION</scope>
</reference>
<keyword evidence="1" id="KW-1133">Transmembrane helix</keyword>
<evidence type="ECO:0008006" key="4">
    <source>
        <dbReference type="Google" id="ProtNLM"/>
    </source>
</evidence>
<keyword evidence="1" id="KW-0812">Transmembrane</keyword>
<feature type="transmembrane region" description="Helical" evidence="1">
    <location>
        <begin position="153"/>
        <end position="175"/>
    </location>
</feature>
<dbReference type="Proteomes" id="UP000015104">
    <property type="component" value="Unassembled WGS sequence"/>
</dbReference>